<comment type="catalytic activity">
    <reaction evidence="11">
        <text>S-methyl-5'-thioadenosine + phosphate = 5-(methylsulfanyl)-alpha-D-ribose 1-phosphate + adenine</text>
        <dbReference type="Rhea" id="RHEA:11852"/>
        <dbReference type="ChEBI" id="CHEBI:16708"/>
        <dbReference type="ChEBI" id="CHEBI:17509"/>
        <dbReference type="ChEBI" id="CHEBI:43474"/>
        <dbReference type="ChEBI" id="CHEBI:58533"/>
        <dbReference type="EC" id="2.4.2.28"/>
    </reaction>
    <physiologicalReaction direction="left-to-right" evidence="11">
        <dbReference type="Rhea" id="RHEA:11853"/>
    </physiologicalReaction>
</comment>
<evidence type="ECO:0000256" key="6">
    <source>
        <dbReference type="ARBA" id="ARBA00022801"/>
    </source>
</evidence>
<dbReference type="InterPro" id="IPR011324">
    <property type="entry name" value="Cytotoxic_necrot_fac-like_cat"/>
</dbReference>
<gene>
    <name evidence="13" type="ORF">N868_18920</name>
</gene>
<keyword evidence="8" id="KW-0186">Copper</keyword>
<evidence type="ECO:0000256" key="3">
    <source>
        <dbReference type="ARBA" id="ARBA00007353"/>
    </source>
</evidence>
<evidence type="ECO:0000256" key="4">
    <source>
        <dbReference type="ARBA" id="ARBA00022679"/>
    </source>
</evidence>
<dbReference type="InterPro" id="IPR003730">
    <property type="entry name" value="Cu_polyphenol_OxRdtase"/>
</dbReference>
<keyword evidence="6" id="KW-0378">Hydrolase</keyword>
<dbReference type="AlphaFoldDB" id="A0A0A0BRE0"/>
<evidence type="ECO:0000256" key="8">
    <source>
        <dbReference type="ARBA" id="ARBA00023008"/>
    </source>
</evidence>
<dbReference type="CDD" id="cd16833">
    <property type="entry name" value="YfiH"/>
    <property type="match status" value="1"/>
</dbReference>
<dbReference type="InterPro" id="IPR038371">
    <property type="entry name" value="Cu_polyphenol_OxRdtase_sf"/>
</dbReference>
<comment type="similarity">
    <text evidence="3 12">Belongs to the purine nucleoside phosphorylase YfiH/LACC1 family.</text>
</comment>
<reference evidence="13 14" key="1">
    <citation type="submission" date="2013-08" db="EMBL/GenBank/DDBJ databases">
        <title>Genome sequencing of Cellulomonas carbonis T26.</title>
        <authorList>
            <person name="Chen F."/>
            <person name="Li Y."/>
            <person name="Wang G."/>
        </authorList>
    </citation>
    <scope>NUCLEOTIDE SEQUENCE [LARGE SCALE GENOMIC DNA]</scope>
    <source>
        <strain evidence="13 14">T26</strain>
    </source>
</reference>
<evidence type="ECO:0000313" key="14">
    <source>
        <dbReference type="Proteomes" id="UP000029839"/>
    </source>
</evidence>
<keyword evidence="4" id="KW-0808">Transferase</keyword>
<sequence length="258" mass="25774">MTDADARSLVLVDLGPGVRCAFTTVATGNIGSAVGDDPVRVRAVRGSVDAWAGTRVAFARQVHGAAVHVVDGVPGAADEVVAEADALVTAHPGVALGVVVADCVPVLLAERAAGVVAAVHAGRRGVVADVVTRAVEVMASLGAEPAAVRAVVGPAACGGCYEVPAALRDEVAAVVPEAWSTTSWGTPALDLPAAVRAQLDRAGVARVAMSGACTIEDVRWFSHRAATGGAVPAAVRGLVRPVGRVAGVVRVLPSTARS</sequence>
<keyword evidence="14" id="KW-1185">Reference proteome</keyword>
<comment type="function">
    <text evidence="2">Purine nucleoside enzyme that catalyzes the phosphorolysis of adenosine and inosine nucleosides, yielding D-ribose 1-phosphate and the respective free bases, adenine and hypoxanthine. Also catalyzes the phosphorolysis of S-methyl-5'-thioadenosine into adenine and S-methyl-5-thio-alpha-D-ribose 1-phosphate. Also has adenosine deaminase activity.</text>
</comment>
<evidence type="ECO:0000256" key="2">
    <source>
        <dbReference type="ARBA" id="ARBA00003215"/>
    </source>
</evidence>
<dbReference type="SUPFAM" id="SSF64438">
    <property type="entry name" value="CNF1/YfiH-like putative cysteine hydrolases"/>
    <property type="match status" value="1"/>
</dbReference>
<dbReference type="RefSeq" id="WP_043608250.1">
    <property type="nucleotide sequence ID" value="NZ_AXCY01000083.1"/>
</dbReference>
<dbReference type="GO" id="GO:0016787">
    <property type="term" value="F:hydrolase activity"/>
    <property type="evidence" value="ECO:0007669"/>
    <property type="project" value="UniProtKB-KW"/>
</dbReference>
<dbReference type="Gene3D" id="3.60.140.10">
    <property type="entry name" value="CNF1/YfiH-like putative cysteine hydrolases"/>
    <property type="match status" value="1"/>
</dbReference>
<keyword evidence="7" id="KW-0862">Zinc</keyword>
<dbReference type="NCBIfam" id="TIGR00726">
    <property type="entry name" value="peptidoglycan editing factor PgeF"/>
    <property type="match status" value="1"/>
</dbReference>
<accession>A0A0A0BRE0</accession>
<evidence type="ECO:0000256" key="7">
    <source>
        <dbReference type="ARBA" id="ARBA00022833"/>
    </source>
</evidence>
<comment type="caution">
    <text evidence="13">The sequence shown here is derived from an EMBL/GenBank/DDBJ whole genome shotgun (WGS) entry which is preliminary data.</text>
</comment>
<dbReference type="GO" id="GO:0005507">
    <property type="term" value="F:copper ion binding"/>
    <property type="evidence" value="ECO:0007669"/>
    <property type="project" value="TreeGrafter"/>
</dbReference>
<dbReference type="Pfam" id="PF02578">
    <property type="entry name" value="Cu-oxidase_4"/>
    <property type="match status" value="1"/>
</dbReference>
<dbReference type="PANTHER" id="PTHR30616">
    <property type="entry name" value="UNCHARACTERIZED PROTEIN YFIH"/>
    <property type="match status" value="1"/>
</dbReference>
<evidence type="ECO:0000256" key="1">
    <source>
        <dbReference type="ARBA" id="ARBA00000553"/>
    </source>
</evidence>
<evidence type="ECO:0000256" key="5">
    <source>
        <dbReference type="ARBA" id="ARBA00022723"/>
    </source>
</evidence>
<protein>
    <recommendedName>
        <fullName evidence="12">Purine nucleoside phosphorylase</fullName>
    </recommendedName>
</protein>
<proteinExistence type="inferred from homology"/>
<evidence type="ECO:0000313" key="13">
    <source>
        <dbReference type="EMBL" id="KGM09664.1"/>
    </source>
</evidence>
<keyword evidence="5" id="KW-0479">Metal-binding</keyword>
<evidence type="ECO:0000256" key="11">
    <source>
        <dbReference type="ARBA" id="ARBA00049893"/>
    </source>
</evidence>
<reference evidence="13 14" key="2">
    <citation type="journal article" date="2015" name="Stand. Genomic Sci.">
        <title>Draft genome sequence of Cellulomonas carbonis T26(T) and comparative analysis of six Cellulomonas genomes.</title>
        <authorList>
            <person name="Zhuang W."/>
            <person name="Zhang S."/>
            <person name="Xia X."/>
            <person name="Wang G."/>
        </authorList>
    </citation>
    <scope>NUCLEOTIDE SEQUENCE [LARGE SCALE GENOMIC DNA]</scope>
    <source>
        <strain evidence="13 14">T26</strain>
    </source>
</reference>
<evidence type="ECO:0000256" key="10">
    <source>
        <dbReference type="ARBA" id="ARBA00048968"/>
    </source>
</evidence>
<dbReference type="Proteomes" id="UP000029839">
    <property type="component" value="Unassembled WGS sequence"/>
</dbReference>
<comment type="catalytic activity">
    <reaction evidence="10">
        <text>adenosine + phosphate = alpha-D-ribose 1-phosphate + adenine</text>
        <dbReference type="Rhea" id="RHEA:27642"/>
        <dbReference type="ChEBI" id="CHEBI:16335"/>
        <dbReference type="ChEBI" id="CHEBI:16708"/>
        <dbReference type="ChEBI" id="CHEBI:43474"/>
        <dbReference type="ChEBI" id="CHEBI:57720"/>
        <dbReference type="EC" id="2.4.2.1"/>
    </reaction>
    <physiologicalReaction direction="left-to-right" evidence="10">
        <dbReference type="Rhea" id="RHEA:27643"/>
    </physiologicalReaction>
</comment>
<name>A0A0A0BRE0_9CELL</name>
<comment type="catalytic activity">
    <reaction evidence="1">
        <text>inosine + phosphate = alpha-D-ribose 1-phosphate + hypoxanthine</text>
        <dbReference type="Rhea" id="RHEA:27646"/>
        <dbReference type="ChEBI" id="CHEBI:17368"/>
        <dbReference type="ChEBI" id="CHEBI:17596"/>
        <dbReference type="ChEBI" id="CHEBI:43474"/>
        <dbReference type="ChEBI" id="CHEBI:57720"/>
        <dbReference type="EC" id="2.4.2.1"/>
    </reaction>
    <physiologicalReaction direction="left-to-right" evidence="1">
        <dbReference type="Rhea" id="RHEA:27647"/>
    </physiologicalReaction>
</comment>
<evidence type="ECO:0000256" key="12">
    <source>
        <dbReference type="RuleBase" id="RU361274"/>
    </source>
</evidence>
<organism evidence="13 14">
    <name type="scientific">Cellulomonas carbonis T26</name>
    <dbReference type="NCBI Taxonomy" id="947969"/>
    <lineage>
        <taxon>Bacteria</taxon>
        <taxon>Bacillati</taxon>
        <taxon>Actinomycetota</taxon>
        <taxon>Actinomycetes</taxon>
        <taxon>Micrococcales</taxon>
        <taxon>Cellulomonadaceae</taxon>
        <taxon>Cellulomonas</taxon>
    </lineage>
</organism>
<comment type="catalytic activity">
    <reaction evidence="9">
        <text>adenosine + H2O + H(+) = inosine + NH4(+)</text>
        <dbReference type="Rhea" id="RHEA:24408"/>
        <dbReference type="ChEBI" id="CHEBI:15377"/>
        <dbReference type="ChEBI" id="CHEBI:15378"/>
        <dbReference type="ChEBI" id="CHEBI:16335"/>
        <dbReference type="ChEBI" id="CHEBI:17596"/>
        <dbReference type="ChEBI" id="CHEBI:28938"/>
        <dbReference type="EC" id="3.5.4.4"/>
    </reaction>
    <physiologicalReaction direction="left-to-right" evidence="9">
        <dbReference type="Rhea" id="RHEA:24409"/>
    </physiologicalReaction>
</comment>
<dbReference type="GO" id="GO:0017061">
    <property type="term" value="F:S-methyl-5-thioadenosine phosphorylase activity"/>
    <property type="evidence" value="ECO:0007669"/>
    <property type="project" value="UniProtKB-EC"/>
</dbReference>
<dbReference type="EMBL" id="AXCY01000083">
    <property type="protein sequence ID" value="KGM09664.1"/>
    <property type="molecule type" value="Genomic_DNA"/>
</dbReference>
<dbReference type="PANTHER" id="PTHR30616:SF2">
    <property type="entry name" value="PURINE NUCLEOSIDE PHOSPHORYLASE LACC1"/>
    <property type="match status" value="1"/>
</dbReference>
<evidence type="ECO:0000256" key="9">
    <source>
        <dbReference type="ARBA" id="ARBA00047989"/>
    </source>
</evidence>